<evidence type="ECO:0000313" key="3">
    <source>
        <dbReference type="Proteomes" id="UP001216638"/>
    </source>
</evidence>
<evidence type="ECO:0000313" key="2">
    <source>
        <dbReference type="EMBL" id="WFC96168.1"/>
    </source>
</evidence>
<evidence type="ECO:0000256" key="1">
    <source>
        <dbReference type="RuleBase" id="RU363021"/>
    </source>
</evidence>
<dbReference type="Proteomes" id="UP001216638">
    <property type="component" value="Chromosome 3"/>
</dbReference>
<dbReference type="PANTHER" id="PTHR28268:SF1">
    <property type="entry name" value="MICOS SUBUNIT MIC26"/>
    <property type="match status" value="1"/>
</dbReference>
<comment type="subunit">
    <text evidence="1">Component of the mitochondrial contact site and cristae organizing system (MICOS) complex.</text>
</comment>
<name>A0AAF0ITR6_9BASI</name>
<organism evidence="2 3">
    <name type="scientific">Malassezia brasiliensis</name>
    <dbReference type="NCBI Taxonomy" id="1821822"/>
    <lineage>
        <taxon>Eukaryota</taxon>
        <taxon>Fungi</taxon>
        <taxon>Dikarya</taxon>
        <taxon>Basidiomycota</taxon>
        <taxon>Ustilaginomycotina</taxon>
        <taxon>Malasseziomycetes</taxon>
        <taxon>Malasseziales</taxon>
        <taxon>Malasseziaceae</taxon>
        <taxon>Malassezia</taxon>
    </lineage>
</organism>
<accession>A0AAF0ITR6</accession>
<keyword evidence="3" id="KW-1185">Reference proteome</keyword>
<dbReference type="InterPro" id="IPR033181">
    <property type="entry name" value="Mic26_fungi"/>
</dbReference>
<proteinExistence type="predicted"/>
<sequence>MVLEKLSIYPQPDQPVTVVETSNELERQVGGIREAVQRSTRGALQSVRSGVDRVVNAENRVENRFDQIVAKDESLTPNALYVGVATLASVVFTRYRSFPIRWFTPPLVLALSFKYFLPNTFDNTAEYYDTVEHRNFPRLSEKRQDVWSAIKRTYFTGVSHLERTGEQAKDALASGFHSMENSTGLKLGSVLPSGTVPESAPKLADKTKLV</sequence>
<dbReference type="GO" id="GO:0044284">
    <property type="term" value="C:mitochondrial crista junction"/>
    <property type="evidence" value="ECO:0007669"/>
    <property type="project" value="TreeGrafter"/>
</dbReference>
<keyword evidence="1" id="KW-0472">Membrane</keyword>
<dbReference type="EMBL" id="CP119953">
    <property type="protein sequence ID" value="WFC96168.1"/>
    <property type="molecule type" value="Genomic_DNA"/>
</dbReference>
<comment type="function">
    <text evidence="1">Component of the MICOS complex, a large protein complex of the mitochondrial inner membrane that plays crucial roles in the maintenance of crista junctions, inner membrane architecture, and formation of contact sites to the outer membrane.</text>
</comment>
<dbReference type="AlphaFoldDB" id="A0AAF0ITR6"/>
<reference evidence="2" key="1">
    <citation type="submission" date="2023-03" db="EMBL/GenBank/DDBJ databases">
        <title>Mating type loci evolution in Malassezia.</title>
        <authorList>
            <person name="Coelho M.A."/>
        </authorList>
    </citation>
    <scope>NUCLEOTIDE SEQUENCE</scope>
    <source>
        <strain evidence="2">CBS 14135</strain>
    </source>
</reference>
<protein>
    <recommendedName>
        <fullName evidence="1">MICOS complex subunit</fullName>
    </recommendedName>
</protein>
<gene>
    <name evidence="2" type="ORF">MBRA1_002824</name>
</gene>
<dbReference type="InterPro" id="IPR019166">
    <property type="entry name" value="MIC26/MIC27"/>
</dbReference>
<keyword evidence="1" id="KW-0999">Mitochondrion inner membrane</keyword>
<comment type="subcellular location">
    <subcellularLocation>
        <location evidence="1">Mitochondrion inner membrane</location>
    </subcellularLocation>
</comment>
<dbReference type="PANTHER" id="PTHR28268">
    <property type="entry name" value="MICOS SUBUNIT MIC26"/>
    <property type="match status" value="1"/>
</dbReference>
<keyword evidence="1" id="KW-0496">Mitochondrion</keyword>
<dbReference type="Pfam" id="PF09769">
    <property type="entry name" value="ApoO"/>
    <property type="match status" value="1"/>
</dbReference>
<dbReference type="GO" id="GO:0042407">
    <property type="term" value="P:cristae formation"/>
    <property type="evidence" value="ECO:0007669"/>
    <property type="project" value="InterPro"/>
</dbReference>
<dbReference type="GO" id="GO:0061617">
    <property type="term" value="C:MICOS complex"/>
    <property type="evidence" value="ECO:0007669"/>
    <property type="project" value="UniProtKB-UniRule"/>
</dbReference>